<dbReference type="InterPro" id="IPR041698">
    <property type="entry name" value="Methyltransf_25"/>
</dbReference>
<dbReference type="EC" id="2.1.1.-" evidence="2"/>
<organism evidence="2 3">
    <name type="scientific">Streptomyces brasiliscabiei</name>
    <dbReference type="NCBI Taxonomy" id="2736302"/>
    <lineage>
        <taxon>Bacteria</taxon>
        <taxon>Bacillati</taxon>
        <taxon>Actinomycetota</taxon>
        <taxon>Actinomycetes</taxon>
        <taxon>Kitasatosporales</taxon>
        <taxon>Streptomycetaceae</taxon>
        <taxon>Streptomyces</taxon>
    </lineage>
</organism>
<sequence length="227" mass="24248">MSPLGTGTSSDGGPVAPDGSPVGLYRVFPPGREPALIHAALPPGAAVLELGCGAGRITHALVDLGHPVVAVDQSADMLASVRDATPVHADIEGLDLGRRFPAVVLAGYLVNTIVPGQRDAFLATCRRHVTDDGAVLVQRTAPRWAASLRPGREHRSGEFSVTVTQARLDDGVLHAAQECRHRGTTWTHSWTDLVHSDETIEKLAAESGLPLHRWLDEDREWALLRPG</sequence>
<proteinExistence type="predicted"/>
<dbReference type="GO" id="GO:0032259">
    <property type="term" value="P:methylation"/>
    <property type="evidence" value="ECO:0007669"/>
    <property type="project" value="UniProtKB-KW"/>
</dbReference>
<dbReference type="SUPFAM" id="SSF53335">
    <property type="entry name" value="S-adenosyl-L-methionine-dependent methyltransferases"/>
    <property type="match status" value="1"/>
</dbReference>
<keyword evidence="2" id="KW-0489">Methyltransferase</keyword>
<accession>A0ABU8G4L8</accession>
<keyword evidence="3" id="KW-1185">Reference proteome</keyword>
<evidence type="ECO:0000259" key="1">
    <source>
        <dbReference type="Pfam" id="PF13649"/>
    </source>
</evidence>
<evidence type="ECO:0000313" key="2">
    <source>
        <dbReference type="EMBL" id="MEI5608137.1"/>
    </source>
</evidence>
<protein>
    <submittedName>
        <fullName evidence="2">Class I SAM-dependent methyltransferase</fullName>
        <ecNumber evidence="2">2.1.1.-</ecNumber>
    </submittedName>
</protein>
<dbReference type="Proteomes" id="UP001365781">
    <property type="component" value="Unassembled WGS sequence"/>
</dbReference>
<feature type="domain" description="Methyltransferase" evidence="1">
    <location>
        <begin position="47"/>
        <end position="133"/>
    </location>
</feature>
<keyword evidence="2" id="KW-0808">Transferase</keyword>
<dbReference type="RefSeq" id="WP_336538227.1">
    <property type="nucleotide sequence ID" value="NZ_JBBAYL010000005.1"/>
</dbReference>
<dbReference type="InterPro" id="IPR029063">
    <property type="entry name" value="SAM-dependent_MTases_sf"/>
</dbReference>
<dbReference type="Pfam" id="PF13649">
    <property type="entry name" value="Methyltransf_25"/>
    <property type="match status" value="1"/>
</dbReference>
<gene>
    <name evidence="2" type="ORF">WB403_03105</name>
</gene>
<dbReference type="EMBL" id="JBBAYM010000002">
    <property type="protein sequence ID" value="MEI5608137.1"/>
    <property type="molecule type" value="Genomic_DNA"/>
</dbReference>
<dbReference type="Gene3D" id="3.40.50.150">
    <property type="entry name" value="Vaccinia Virus protein VP39"/>
    <property type="match status" value="1"/>
</dbReference>
<evidence type="ECO:0000313" key="3">
    <source>
        <dbReference type="Proteomes" id="UP001365781"/>
    </source>
</evidence>
<name>A0ABU8G4L8_9ACTN</name>
<dbReference type="CDD" id="cd02440">
    <property type="entry name" value="AdoMet_MTases"/>
    <property type="match status" value="1"/>
</dbReference>
<dbReference type="GO" id="GO:0008168">
    <property type="term" value="F:methyltransferase activity"/>
    <property type="evidence" value="ECO:0007669"/>
    <property type="project" value="UniProtKB-KW"/>
</dbReference>
<reference evidence="2 3" key="1">
    <citation type="submission" date="2024-03" db="EMBL/GenBank/DDBJ databases">
        <title>First Report of Pectobacterium brasiliscabiei causing potato scab in china.</title>
        <authorList>
            <person name="Handique U."/>
        </authorList>
    </citation>
    <scope>NUCLEOTIDE SEQUENCE [LARGE SCALE GENOMIC DNA]</scope>
    <source>
        <strain evidence="2 3">ZRIMU1503</strain>
    </source>
</reference>
<comment type="caution">
    <text evidence="2">The sequence shown here is derived from an EMBL/GenBank/DDBJ whole genome shotgun (WGS) entry which is preliminary data.</text>
</comment>